<feature type="domain" description="WYL" evidence="2">
    <location>
        <begin position="139"/>
        <end position="203"/>
    </location>
</feature>
<dbReference type="SUPFAM" id="SSF46785">
    <property type="entry name" value="Winged helix' DNA-binding domain"/>
    <property type="match status" value="1"/>
</dbReference>
<organism evidence="3 4">
    <name type="scientific">Fodinicola feengrottensis</name>
    <dbReference type="NCBI Taxonomy" id="435914"/>
    <lineage>
        <taxon>Bacteria</taxon>
        <taxon>Bacillati</taxon>
        <taxon>Actinomycetota</taxon>
        <taxon>Actinomycetes</taxon>
        <taxon>Mycobacteriales</taxon>
        <taxon>Fodinicola</taxon>
    </lineage>
</organism>
<protein>
    <submittedName>
        <fullName evidence="3">YafY family protein</fullName>
    </submittedName>
</protein>
<proteinExistence type="predicted"/>
<comment type="caution">
    <text evidence="3">The sequence shown here is derived from an EMBL/GenBank/DDBJ whole genome shotgun (WGS) entry which is preliminary data.</text>
</comment>
<dbReference type="PANTHER" id="PTHR34580">
    <property type="match status" value="1"/>
</dbReference>
<dbReference type="RefSeq" id="WP_344308841.1">
    <property type="nucleotide sequence ID" value="NZ_BAAANY010000007.1"/>
</dbReference>
<sequence>MNRTDRLYALVEELRAVAPRPRSARWLAQRFEVSARTVERDLSALQQSGVPIYPVAGRSGGYALDRERTLPPLAITPDEATALAIGLRSLTGTPFASAARTALQKVRAVMPAGDLESAHALADRIVFVASQKPPAAPAPVHEALASRRLLRLRYADRNGVDSQRLVEPLGFLGSDPHWYLLAWCRLREAVRGFRLDRIRAAEMLDEQVRDREVNLLEMSALGHQLVGMEVTVNTDRTVSPKR</sequence>
<reference evidence="3 4" key="1">
    <citation type="journal article" date="2019" name="Int. J. Syst. Evol. Microbiol.">
        <title>The Global Catalogue of Microorganisms (GCM) 10K type strain sequencing project: providing services to taxonomists for standard genome sequencing and annotation.</title>
        <authorList>
            <consortium name="The Broad Institute Genomics Platform"/>
            <consortium name="The Broad Institute Genome Sequencing Center for Infectious Disease"/>
            <person name="Wu L."/>
            <person name="Ma J."/>
        </authorList>
    </citation>
    <scope>NUCLEOTIDE SEQUENCE [LARGE SCALE GENOMIC DNA]</scope>
    <source>
        <strain evidence="3 4">JCM 14718</strain>
    </source>
</reference>
<dbReference type="InterPro" id="IPR036388">
    <property type="entry name" value="WH-like_DNA-bd_sf"/>
</dbReference>
<dbReference type="Gene3D" id="1.10.10.10">
    <property type="entry name" value="Winged helix-like DNA-binding domain superfamily/Winged helix DNA-binding domain"/>
    <property type="match status" value="1"/>
</dbReference>
<gene>
    <name evidence="3" type="ORF">GCM10009765_18040</name>
</gene>
<dbReference type="Proteomes" id="UP001500618">
    <property type="component" value="Unassembled WGS sequence"/>
</dbReference>
<name>A0ABN2GCB5_9ACTN</name>
<evidence type="ECO:0000313" key="3">
    <source>
        <dbReference type="EMBL" id="GAA1668953.1"/>
    </source>
</evidence>
<evidence type="ECO:0000313" key="4">
    <source>
        <dbReference type="Proteomes" id="UP001500618"/>
    </source>
</evidence>
<dbReference type="Pfam" id="PF08279">
    <property type="entry name" value="HTH_11"/>
    <property type="match status" value="1"/>
</dbReference>
<dbReference type="InterPro" id="IPR051534">
    <property type="entry name" value="CBASS_pafABC_assoc_protein"/>
</dbReference>
<dbReference type="InterPro" id="IPR026881">
    <property type="entry name" value="WYL_dom"/>
</dbReference>
<dbReference type="PANTHER" id="PTHR34580:SF3">
    <property type="entry name" value="PROTEIN PAFB"/>
    <property type="match status" value="1"/>
</dbReference>
<dbReference type="Pfam" id="PF13280">
    <property type="entry name" value="WYL"/>
    <property type="match status" value="1"/>
</dbReference>
<keyword evidence="4" id="KW-1185">Reference proteome</keyword>
<accession>A0ABN2GCB5</accession>
<dbReference type="PROSITE" id="PS52050">
    <property type="entry name" value="WYL"/>
    <property type="match status" value="1"/>
</dbReference>
<feature type="domain" description="Helix-turn-helix type 11" evidence="1">
    <location>
        <begin position="6"/>
        <end position="62"/>
    </location>
</feature>
<evidence type="ECO:0000259" key="2">
    <source>
        <dbReference type="Pfam" id="PF13280"/>
    </source>
</evidence>
<dbReference type="InterPro" id="IPR013196">
    <property type="entry name" value="HTH_11"/>
</dbReference>
<evidence type="ECO:0000259" key="1">
    <source>
        <dbReference type="Pfam" id="PF08279"/>
    </source>
</evidence>
<dbReference type="EMBL" id="BAAANY010000007">
    <property type="protein sequence ID" value="GAA1668953.1"/>
    <property type="molecule type" value="Genomic_DNA"/>
</dbReference>
<dbReference type="InterPro" id="IPR036390">
    <property type="entry name" value="WH_DNA-bd_sf"/>
</dbReference>